<evidence type="ECO:0000313" key="1">
    <source>
        <dbReference type="EMBL" id="MBB6542589.1"/>
    </source>
</evidence>
<reference evidence="1 2" key="1">
    <citation type="submission" date="2020-08" db="EMBL/GenBank/DDBJ databases">
        <title>Genomic Encyclopedia of Type Strains, Phase IV (KMG-IV): sequencing the most valuable type-strain genomes for metagenomic binning, comparative biology and taxonomic classification.</title>
        <authorList>
            <person name="Goeker M."/>
        </authorList>
    </citation>
    <scope>NUCLEOTIDE SEQUENCE [LARGE SCALE GENOMIC DNA]</scope>
    <source>
        <strain evidence="1 2">DSM 26287</strain>
    </source>
</reference>
<dbReference type="Gene3D" id="3.10.180.10">
    <property type="entry name" value="2,3-Dihydroxybiphenyl 1,2-Dioxygenase, domain 1"/>
    <property type="match status" value="1"/>
</dbReference>
<dbReference type="Proteomes" id="UP000537141">
    <property type="component" value="Unassembled WGS sequence"/>
</dbReference>
<accession>A0A7X0NFP1</accession>
<dbReference type="EMBL" id="JACHHU010000006">
    <property type="protein sequence ID" value="MBB6542589.1"/>
    <property type="molecule type" value="Genomic_DNA"/>
</dbReference>
<dbReference type="SUPFAM" id="SSF54593">
    <property type="entry name" value="Glyoxalase/Bleomycin resistance protein/Dihydroxybiphenyl dioxygenase"/>
    <property type="match status" value="1"/>
</dbReference>
<keyword evidence="2" id="KW-1185">Reference proteome</keyword>
<evidence type="ECO:0000313" key="2">
    <source>
        <dbReference type="Proteomes" id="UP000537141"/>
    </source>
</evidence>
<keyword evidence="1" id="KW-0456">Lyase</keyword>
<gene>
    <name evidence="1" type="ORF">HNQ55_001088</name>
</gene>
<proteinExistence type="predicted"/>
<comment type="caution">
    <text evidence="1">The sequence shown here is derived from an EMBL/GenBank/DDBJ whole genome shotgun (WGS) entry which is preliminary data.</text>
</comment>
<protein>
    <submittedName>
        <fullName evidence="1">Putative lactoylglutathione lyase</fullName>
    </submittedName>
</protein>
<dbReference type="RefSeq" id="WP_184423413.1">
    <property type="nucleotide sequence ID" value="NZ_AP027362.1"/>
</dbReference>
<sequence length="115" mass="13552">MKVDDIRVFIPSKNYEESQSFYQALGFKMDYVSEDLSLFENGDCSFFLQRFYHKDFAQNLMLQLSVLDINEAFDVISSLDSFNITYKPIKKEPWGSVIYLWGPSGELWHITEFHT</sequence>
<dbReference type="GO" id="GO:0016829">
    <property type="term" value="F:lyase activity"/>
    <property type="evidence" value="ECO:0007669"/>
    <property type="project" value="UniProtKB-KW"/>
</dbReference>
<dbReference type="AlphaFoldDB" id="A0A7X0NFP1"/>
<name>A0A7X0NFP1_9GAMM</name>
<dbReference type="InterPro" id="IPR029068">
    <property type="entry name" value="Glyas_Bleomycin-R_OHBP_Dase"/>
</dbReference>
<organism evidence="1 2">
    <name type="scientific">Thalassotalea piscium</name>
    <dbReference type="NCBI Taxonomy" id="1230533"/>
    <lineage>
        <taxon>Bacteria</taxon>
        <taxon>Pseudomonadati</taxon>
        <taxon>Pseudomonadota</taxon>
        <taxon>Gammaproteobacteria</taxon>
        <taxon>Alteromonadales</taxon>
        <taxon>Colwelliaceae</taxon>
        <taxon>Thalassotalea</taxon>
    </lineage>
</organism>